<dbReference type="STRING" id="930992.A0A0D0AFZ5"/>
<dbReference type="PANTHER" id="PTHR16290:SF0">
    <property type="entry name" value="DECAPPING PROTEIN 1, ISOFORM A"/>
    <property type="match status" value="1"/>
</dbReference>
<dbReference type="Gene3D" id="2.30.29.30">
    <property type="entry name" value="Pleckstrin-homology domain (PH domain)/Phosphotyrosine-binding domain (PTB)"/>
    <property type="match status" value="1"/>
</dbReference>
<proteinExistence type="inferred from homology"/>
<dbReference type="Proteomes" id="UP000054485">
    <property type="component" value="Unassembled WGS sequence"/>
</dbReference>
<feature type="region of interest" description="Disordered" evidence="5">
    <location>
        <begin position="506"/>
        <end position="527"/>
    </location>
</feature>
<dbReference type="GO" id="GO:0000932">
    <property type="term" value="C:P-body"/>
    <property type="evidence" value="ECO:0007669"/>
    <property type="project" value="TreeGrafter"/>
</dbReference>
<dbReference type="InParanoid" id="A0A0D0AFZ5"/>
<evidence type="ECO:0000256" key="3">
    <source>
        <dbReference type="ARBA" id="ARBA00022490"/>
    </source>
</evidence>
<sequence>MGPPRRARSNSSVSTHSQQHRHRQPQPLEPTPPETMPSTQSHLGMSPQSRYISNMKVVRRRDPSIVSIFDQFSHVCVYHHNGDKWEKQGYEGSMFLYERDSYPPYGLYILNRVGMDDYIQRLYPEDSISAHGSYLMMRHYPDFTARRLAEARDKLPLSKQEGPDSKFAPEFVVPNLEQLHDAEKGRSQTVGLWCFATDARETMQDVVLRLHSYIKKNLPYPEEYRYGPDCPPPPNFRSSSRASERSHMRSASSASTSSIHSISESEEYHAGSQPAPSESSRSNGNVSELDKLFAKLGGTGCTLQQIPLQSQTKEATASLLAGLSGGGNAHRTASVPPPTSNSAPPTRGLALLDTIFASAPPPPPPSSSSSQLNRGPSRSGATSVSLPTPTSIHSQTTCTTQAQCTTFGYTAGHIASSQSPLILSPKPTSTALPQVLNQDVISTLLGLPASRAYEGDNEASDDGSISEGGYSVSSTVLDADAEDNVELQAAGSSSGLPLLAVPMGQSDYNGTRNGSGRTLGDVTPRPPLRGFNSDITVVGDLLAAAQTQKHSRASPHLHIPSVAPPRPGDPDTTPTLSSVNGAHSVPKPRSLIPFEADSDLWPYPRAPFVEADSDIIELDFADTSALSDPDAFAKEQRSKNKRSQKKGRKEREKDREREREEIEKSWDVPPPVKAVPLPQPQGVVSTPAVPVNGKAKHARKERAGSVASQSSVDDTNAIDTHAVHASLLSALAQKKNANSNNFSRNDFVREVLTLIHTDKDFVDTLWQEYTLSAK</sequence>
<protein>
    <recommendedName>
        <fullName evidence="8">mRNA-decapping enzyme 1B</fullName>
    </recommendedName>
</protein>
<feature type="region of interest" description="Disordered" evidence="5">
    <location>
        <begin position="1"/>
        <end position="47"/>
    </location>
</feature>
<gene>
    <name evidence="6" type="ORF">CY34DRAFT_806975</name>
</gene>
<name>A0A0D0AFZ5_9AGAM</name>
<reference evidence="7" key="2">
    <citation type="submission" date="2015-01" db="EMBL/GenBank/DDBJ databases">
        <title>Evolutionary Origins and Diversification of the Mycorrhizal Mutualists.</title>
        <authorList>
            <consortium name="DOE Joint Genome Institute"/>
            <consortium name="Mycorrhizal Genomics Consortium"/>
            <person name="Kohler A."/>
            <person name="Kuo A."/>
            <person name="Nagy L.G."/>
            <person name="Floudas D."/>
            <person name="Copeland A."/>
            <person name="Barry K.W."/>
            <person name="Cichocki N."/>
            <person name="Veneault-Fourrey C."/>
            <person name="LaButti K."/>
            <person name="Lindquist E.A."/>
            <person name="Lipzen A."/>
            <person name="Lundell T."/>
            <person name="Morin E."/>
            <person name="Murat C."/>
            <person name="Riley R."/>
            <person name="Ohm R."/>
            <person name="Sun H."/>
            <person name="Tunlid A."/>
            <person name="Henrissat B."/>
            <person name="Grigoriev I.V."/>
            <person name="Hibbett D.S."/>
            <person name="Martin F."/>
        </authorList>
    </citation>
    <scope>NUCLEOTIDE SEQUENCE [LARGE SCALE GENOMIC DNA]</scope>
    <source>
        <strain evidence="7">UH-Slu-Lm8-n1</strain>
    </source>
</reference>
<dbReference type="EMBL" id="KN835294">
    <property type="protein sequence ID" value="KIK40676.1"/>
    <property type="molecule type" value="Genomic_DNA"/>
</dbReference>
<keyword evidence="4" id="KW-0507">mRNA processing</keyword>
<dbReference type="AlphaFoldDB" id="A0A0D0AFZ5"/>
<evidence type="ECO:0000313" key="7">
    <source>
        <dbReference type="Proteomes" id="UP000054485"/>
    </source>
</evidence>
<feature type="compositionally biased region" description="Pro residues" evidence="5">
    <location>
        <begin position="668"/>
        <end position="679"/>
    </location>
</feature>
<dbReference type="Pfam" id="PF06058">
    <property type="entry name" value="DCP1"/>
    <property type="match status" value="1"/>
</dbReference>
<dbReference type="InterPro" id="IPR011993">
    <property type="entry name" value="PH-like_dom_sf"/>
</dbReference>
<feature type="compositionally biased region" description="Polar residues" evidence="5">
    <location>
        <begin position="506"/>
        <end position="516"/>
    </location>
</feature>
<dbReference type="GO" id="GO:0031087">
    <property type="term" value="P:deadenylation-independent decapping of nuclear-transcribed mRNA"/>
    <property type="evidence" value="ECO:0007669"/>
    <property type="project" value="TreeGrafter"/>
</dbReference>
<dbReference type="GO" id="GO:0008047">
    <property type="term" value="F:enzyme activator activity"/>
    <property type="evidence" value="ECO:0007669"/>
    <property type="project" value="InterPro"/>
</dbReference>
<feature type="region of interest" description="Disordered" evidence="5">
    <location>
        <begin position="627"/>
        <end position="688"/>
    </location>
</feature>
<reference evidence="6 7" key="1">
    <citation type="submission" date="2014-04" db="EMBL/GenBank/DDBJ databases">
        <authorList>
            <consortium name="DOE Joint Genome Institute"/>
            <person name="Kuo A."/>
            <person name="Ruytinx J."/>
            <person name="Rineau F."/>
            <person name="Colpaert J."/>
            <person name="Kohler A."/>
            <person name="Nagy L.G."/>
            <person name="Floudas D."/>
            <person name="Copeland A."/>
            <person name="Barry K.W."/>
            <person name="Cichocki N."/>
            <person name="Veneault-Fourrey C."/>
            <person name="LaButti K."/>
            <person name="Lindquist E.A."/>
            <person name="Lipzen A."/>
            <person name="Lundell T."/>
            <person name="Morin E."/>
            <person name="Murat C."/>
            <person name="Sun H."/>
            <person name="Tunlid A."/>
            <person name="Henrissat B."/>
            <person name="Grigoriev I.V."/>
            <person name="Hibbett D.S."/>
            <person name="Martin F."/>
            <person name="Nordberg H.P."/>
            <person name="Cantor M.N."/>
            <person name="Hua S.X."/>
        </authorList>
    </citation>
    <scope>NUCLEOTIDE SEQUENCE [LARGE SCALE GENOMIC DNA]</scope>
    <source>
        <strain evidence="6 7">UH-Slu-Lm8-n1</strain>
    </source>
</reference>
<evidence type="ECO:0000313" key="6">
    <source>
        <dbReference type="EMBL" id="KIK40676.1"/>
    </source>
</evidence>
<keyword evidence="3" id="KW-0963">Cytoplasm</keyword>
<evidence type="ECO:0000256" key="4">
    <source>
        <dbReference type="ARBA" id="ARBA00022664"/>
    </source>
</evidence>
<keyword evidence="7" id="KW-1185">Reference proteome</keyword>
<feature type="compositionally biased region" description="Basic residues" evidence="5">
    <location>
        <begin position="639"/>
        <end position="648"/>
    </location>
</feature>
<comment type="similarity">
    <text evidence="2">Belongs to the DCP1 family.</text>
</comment>
<evidence type="ECO:0000256" key="5">
    <source>
        <dbReference type="SAM" id="MobiDB-lite"/>
    </source>
</evidence>
<feature type="compositionally biased region" description="Basic and acidic residues" evidence="5">
    <location>
        <begin position="649"/>
        <end position="666"/>
    </location>
</feature>
<dbReference type="GO" id="GO:0003729">
    <property type="term" value="F:mRNA binding"/>
    <property type="evidence" value="ECO:0007669"/>
    <property type="project" value="TreeGrafter"/>
</dbReference>
<evidence type="ECO:0000256" key="1">
    <source>
        <dbReference type="ARBA" id="ARBA00004496"/>
    </source>
</evidence>
<feature type="compositionally biased region" description="Polar residues" evidence="5">
    <location>
        <begin position="274"/>
        <end position="285"/>
    </location>
</feature>
<feature type="region of interest" description="Disordered" evidence="5">
    <location>
        <begin position="223"/>
        <end position="285"/>
    </location>
</feature>
<comment type="subcellular location">
    <subcellularLocation>
        <location evidence="1">Cytoplasm</location>
    </subcellularLocation>
</comment>
<dbReference type="CDD" id="cd09804">
    <property type="entry name" value="Dcp1"/>
    <property type="match status" value="1"/>
</dbReference>
<feature type="region of interest" description="Disordered" evidence="5">
    <location>
        <begin position="546"/>
        <end position="590"/>
    </location>
</feature>
<evidence type="ECO:0000256" key="2">
    <source>
        <dbReference type="ARBA" id="ARBA00008778"/>
    </source>
</evidence>
<dbReference type="OrthoDB" id="440673at2759"/>
<dbReference type="InterPro" id="IPR010334">
    <property type="entry name" value="Dcp1"/>
</dbReference>
<accession>A0A0D0AFZ5</accession>
<dbReference type="GO" id="GO:0006397">
    <property type="term" value="P:mRNA processing"/>
    <property type="evidence" value="ECO:0007669"/>
    <property type="project" value="UniProtKB-KW"/>
</dbReference>
<feature type="region of interest" description="Disordered" evidence="5">
    <location>
        <begin position="322"/>
        <end position="397"/>
    </location>
</feature>
<dbReference type="PANTHER" id="PTHR16290">
    <property type="entry name" value="TRANSCRIPTION FACTOR SMIF DECAPPING ENZYME DCP1"/>
    <property type="match status" value="1"/>
</dbReference>
<feature type="compositionally biased region" description="Polar residues" evidence="5">
    <location>
        <begin position="371"/>
        <end position="394"/>
    </location>
</feature>
<feature type="compositionally biased region" description="Low complexity" evidence="5">
    <location>
        <begin position="249"/>
        <end position="262"/>
    </location>
</feature>
<organism evidence="6 7">
    <name type="scientific">Suillus luteus UH-Slu-Lm8-n1</name>
    <dbReference type="NCBI Taxonomy" id="930992"/>
    <lineage>
        <taxon>Eukaryota</taxon>
        <taxon>Fungi</taxon>
        <taxon>Dikarya</taxon>
        <taxon>Basidiomycota</taxon>
        <taxon>Agaricomycotina</taxon>
        <taxon>Agaricomycetes</taxon>
        <taxon>Agaricomycetidae</taxon>
        <taxon>Boletales</taxon>
        <taxon>Suillineae</taxon>
        <taxon>Suillaceae</taxon>
        <taxon>Suillus</taxon>
    </lineage>
</organism>
<dbReference type="SUPFAM" id="SSF50729">
    <property type="entry name" value="PH domain-like"/>
    <property type="match status" value="1"/>
</dbReference>
<dbReference type="GO" id="GO:0000290">
    <property type="term" value="P:deadenylation-dependent decapping of nuclear-transcribed mRNA"/>
    <property type="evidence" value="ECO:0007669"/>
    <property type="project" value="InterPro"/>
</dbReference>
<dbReference type="HOGENOM" id="CLU_013362_0_0_1"/>
<evidence type="ECO:0008006" key="8">
    <source>
        <dbReference type="Google" id="ProtNLM"/>
    </source>
</evidence>